<evidence type="ECO:0000256" key="6">
    <source>
        <dbReference type="SAM" id="MobiDB-lite"/>
    </source>
</evidence>
<feature type="region of interest" description="Disordered" evidence="6">
    <location>
        <begin position="193"/>
        <end position="215"/>
    </location>
</feature>
<proteinExistence type="inferred from homology"/>
<keyword evidence="4 5" id="KW-0687">Ribonucleoprotein</keyword>
<dbReference type="Pfam" id="PF14693">
    <property type="entry name" value="Ribosomal_TL5_C"/>
    <property type="match status" value="1"/>
</dbReference>
<sequence>MATTATLTATPRAETGKGVARKLRAAGEVPAVIYGHNRAPQSLTLNARDLDRLLARISAANTVVELSLGAGTARTLIREIQRHPFKRQVLHVDFQELVAGETVTVKVPLVLVGTADGVRNGGGVLDQVLYSLEIESDPSSIPNHIDVDVSAVGVGESIHVRDLVLPQGITVLDDADASVLSVQITRAAVEDAATAPAVDTSGEPEVIRAKKEDED</sequence>
<dbReference type="EMBL" id="CADCTU010000534">
    <property type="protein sequence ID" value="CAA9328275.1"/>
    <property type="molecule type" value="Genomic_DNA"/>
</dbReference>
<feature type="compositionally biased region" description="Basic and acidic residues" evidence="6">
    <location>
        <begin position="205"/>
        <end position="215"/>
    </location>
</feature>
<dbReference type="InterPro" id="IPR037121">
    <property type="entry name" value="Ribosomal_bL25_C"/>
</dbReference>
<comment type="subunit">
    <text evidence="5">Part of the 50S ribosomal subunit; part of the 5S rRNA/L5/L18/L25 subcomplex. Contacts the 5S rRNA. Binds to the 5S rRNA independently of L5 and L18.</text>
</comment>
<keyword evidence="3 5" id="KW-0689">Ribosomal protein</keyword>
<accession>A0A6J4LGI6</accession>
<dbReference type="NCBIfam" id="TIGR00731">
    <property type="entry name" value="bL25_bact_ctc"/>
    <property type="match status" value="1"/>
</dbReference>
<protein>
    <recommendedName>
        <fullName evidence="5">Large ribosomal subunit protein bL25</fullName>
    </recommendedName>
    <alternativeName>
        <fullName evidence="5">General stress protein CTC</fullName>
    </alternativeName>
</protein>
<dbReference type="InterPro" id="IPR020057">
    <property type="entry name" value="Ribosomal_bL25_b-dom"/>
</dbReference>
<dbReference type="InterPro" id="IPR020930">
    <property type="entry name" value="Ribosomal_uL5_bac-type"/>
</dbReference>
<organism evidence="9">
    <name type="scientific">uncultured Gemmatimonadaceae bacterium</name>
    <dbReference type="NCBI Taxonomy" id="246130"/>
    <lineage>
        <taxon>Bacteria</taxon>
        <taxon>Pseudomonadati</taxon>
        <taxon>Gemmatimonadota</taxon>
        <taxon>Gemmatimonadia</taxon>
        <taxon>Gemmatimonadales</taxon>
        <taxon>Gemmatimonadaceae</taxon>
        <taxon>environmental samples</taxon>
    </lineage>
</organism>
<dbReference type="AlphaFoldDB" id="A0A6J4LGI6"/>
<feature type="domain" description="Large ribosomal subunit protein bL25 L25" evidence="7">
    <location>
        <begin position="7"/>
        <end position="94"/>
    </location>
</feature>
<comment type="function">
    <text evidence="5">This is one of the proteins that binds to the 5S RNA in the ribosome where it forms part of the central protuberance.</text>
</comment>
<dbReference type="PANTHER" id="PTHR33284:SF1">
    <property type="entry name" value="RIBOSOMAL PROTEIN L25_GLN-TRNA SYNTHETASE, ANTI-CODON-BINDING DOMAIN-CONTAINING PROTEIN"/>
    <property type="match status" value="1"/>
</dbReference>
<evidence type="ECO:0000256" key="1">
    <source>
        <dbReference type="ARBA" id="ARBA00022730"/>
    </source>
</evidence>
<dbReference type="CDD" id="cd00495">
    <property type="entry name" value="Ribosomal_L25_TL5_CTC"/>
    <property type="match status" value="1"/>
</dbReference>
<evidence type="ECO:0000259" key="7">
    <source>
        <dbReference type="Pfam" id="PF01386"/>
    </source>
</evidence>
<dbReference type="InterPro" id="IPR020056">
    <property type="entry name" value="Rbsml_bL25/Gln-tRNA_synth_N"/>
</dbReference>
<keyword evidence="2 5" id="KW-0694">RNA-binding</keyword>
<dbReference type="SUPFAM" id="SSF50715">
    <property type="entry name" value="Ribosomal protein L25-like"/>
    <property type="match status" value="1"/>
</dbReference>
<feature type="domain" description="Large ribosomal subunit protein bL25 beta" evidence="8">
    <location>
        <begin position="103"/>
        <end position="185"/>
    </location>
</feature>
<reference evidence="9" key="1">
    <citation type="submission" date="2020-02" db="EMBL/GenBank/DDBJ databases">
        <authorList>
            <person name="Meier V. D."/>
        </authorList>
    </citation>
    <scope>NUCLEOTIDE SEQUENCE</scope>
    <source>
        <strain evidence="9">AVDCRST_MAG11</strain>
    </source>
</reference>
<dbReference type="Gene3D" id="2.170.120.20">
    <property type="entry name" value="Ribosomal protein L25, beta domain"/>
    <property type="match status" value="1"/>
</dbReference>
<dbReference type="Pfam" id="PF01386">
    <property type="entry name" value="Ribosomal_L25p"/>
    <property type="match status" value="1"/>
</dbReference>
<dbReference type="NCBIfam" id="NF004612">
    <property type="entry name" value="PRK05943.1"/>
    <property type="match status" value="1"/>
</dbReference>
<dbReference type="InterPro" id="IPR011035">
    <property type="entry name" value="Ribosomal_bL25/Gln-tRNA_synth"/>
</dbReference>
<evidence type="ECO:0000256" key="5">
    <source>
        <dbReference type="HAMAP-Rule" id="MF_01334"/>
    </source>
</evidence>
<dbReference type="GO" id="GO:0008097">
    <property type="term" value="F:5S rRNA binding"/>
    <property type="evidence" value="ECO:0007669"/>
    <property type="project" value="InterPro"/>
</dbReference>
<dbReference type="InterPro" id="IPR029751">
    <property type="entry name" value="Ribosomal_L25_dom"/>
</dbReference>
<comment type="similarity">
    <text evidence="5">Belongs to the bacterial ribosomal protein bL25 family. CTC subfamily.</text>
</comment>
<dbReference type="PANTHER" id="PTHR33284">
    <property type="entry name" value="RIBOSOMAL PROTEIN L25/GLN-TRNA SYNTHETASE, ANTI-CODON-BINDING DOMAIN-CONTAINING PROTEIN"/>
    <property type="match status" value="1"/>
</dbReference>
<name>A0A6J4LGI6_9BACT</name>
<dbReference type="InterPro" id="IPR001021">
    <property type="entry name" value="Ribosomal_bL25_long"/>
</dbReference>
<evidence type="ECO:0000313" key="9">
    <source>
        <dbReference type="EMBL" id="CAA9328275.1"/>
    </source>
</evidence>
<dbReference type="Gene3D" id="2.40.240.10">
    <property type="entry name" value="Ribosomal Protein L25, Chain P"/>
    <property type="match status" value="1"/>
</dbReference>
<dbReference type="HAMAP" id="MF_01334">
    <property type="entry name" value="Ribosomal_bL25_CTC"/>
    <property type="match status" value="1"/>
</dbReference>
<dbReference type="GO" id="GO:0003735">
    <property type="term" value="F:structural constituent of ribosome"/>
    <property type="evidence" value="ECO:0007669"/>
    <property type="project" value="InterPro"/>
</dbReference>
<evidence type="ECO:0000256" key="4">
    <source>
        <dbReference type="ARBA" id="ARBA00023274"/>
    </source>
</evidence>
<gene>
    <name evidence="5" type="primary">rplY</name>
    <name evidence="5" type="synonym">ctc</name>
    <name evidence="9" type="ORF">AVDCRST_MAG11-2349</name>
</gene>
<dbReference type="GO" id="GO:0022625">
    <property type="term" value="C:cytosolic large ribosomal subunit"/>
    <property type="evidence" value="ECO:0007669"/>
    <property type="project" value="TreeGrafter"/>
</dbReference>
<evidence type="ECO:0000256" key="2">
    <source>
        <dbReference type="ARBA" id="ARBA00022884"/>
    </source>
</evidence>
<evidence type="ECO:0000256" key="3">
    <source>
        <dbReference type="ARBA" id="ARBA00022980"/>
    </source>
</evidence>
<keyword evidence="1 5" id="KW-0699">rRNA-binding</keyword>
<evidence type="ECO:0000259" key="8">
    <source>
        <dbReference type="Pfam" id="PF14693"/>
    </source>
</evidence>
<dbReference type="GO" id="GO:0006412">
    <property type="term" value="P:translation"/>
    <property type="evidence" value="ECO:0007669"/>
    <property type="project" value="UniProtKB-UniRule"/>
</dbReference>